<evidence type="ECO:0000256" key="6">
    <source>
        <dbReference type="ARBA" id="ARBA00022833"/>
    </source>
</evidence>
<feature type="compositionally biased region" description="Polar residues" evidence="8">
    <location>
        <begin position="145"/>
        <end position="154"/>
    </location>
</feature>
<evidence type="ECO:0000256" key="4">
    <source>
        <dbReference type="ARBA" id="ARBA00022723"/>
    </source>
</evidence>
<feature type="domain" description="Zinc finger Mcm10/DnaG-type" evidence="9">
    <location>
        <begin position="535"/>
        <end position="579"/>
    </location>
</feature>
<dbReference type="GO" id="GO:0003688">
    <property type="term" value="F:DNA replication origin binding"/>
    <property type="evidence" value="ECO:0007669"/>
    <property type="project" value="TreeGrafter"/>
</dbReference>
<feature type="region of interest" description="Disordered" evidence="8">
    <location>
        <begin position="719"/>
        <end position="831"/>
    </location>
</feature>
<keyword evidence="4" id="KW-0479">Metal-binding</keyword>
<evidence type="ECO:0000313" key="11">
    <source>
        <dbReference type="EMBL" id="EPS29794.1"/>
    </source>
</evidence>
<feature type="region of interest" description="Disordered" evidence="8">
    <location>
        <begin position="120"/>
        <end position="261"/>
    </location>
</feature>
<feature type="compositionally biased region" description="Acidic residues" evidence="8">
    <location>
        <begin position="821"/>
        <end position="831"/>
    </location>
</feature>
<evidence type="ECO:0000256" key="1">
    <source>
        <dbReference type="ARBA" id="ARBA00004123"/>
    </source>
</evidence>
<dbReference type="Proteomes" id="UP000019376">
    <property type="component" value="Unassembled WGS sequence"/>
</dbReference>
<dbReference type="AlphaFoldDB" id="S7ZHQ5"/>
<feature type="domain" description="MCM10 OB-fold" evidence="10">
    <location>
        <begin position="462"/>
        <end position="526"/>
    </location>
</feature>
<gene>
    <name evidence="11" type="ORF">PDE_04744</name>
</gene>
<dbReference type="PANTHER" id="PTHR13454:SF11">
    <property type="entry name" value="PROTEIN MCM10 HOMOLOG"/>
    <property type="match status" value="1"/>
</dbReference>
<organism evidence="11 12">
    <name type="scientific">Penicillium oxalicum (strain 114-2 / CGMCC 5302)</name>
    <name type="common">Penicillium decumbens</name>
    <dbReference type="NCBI Taxonomy" id="933388"/>
    <lineage>
        <taxon>Eukaryota</taxon>
        <taxon>Fungi</taxon>
        <taxon>Dikarya</taxon>
        <taxon>Ascomycota</taxon>
        <taxon>Pezizomycotina</taxon>
        <taxon>Eurotiomycetes</taxon>
        <taxon>Eurotiomycetidae</taxon>
        <taxon>Eurotiales</taxon>
        <taxon>Aspergillaceae</taxon>
        <taxon>Penicillium</taxon>
    </lineage>
</organism>
<evidence type="ECO:0000256" key="2">
    <source>
        <dbReference type="ARBA" id="ARBA00009679"/>
    </source>
</evidence>
<dbReference type="Pfam" id="PF09329">
    <property type="entry name" value="zf-primase"/>
    <property type="match status" value="1"/>
</dbReference>
<dbReference type="GO" id="GO:0006270">
    <property type="term" value="P:DNA replication initiation"/>
    <property type="evidence" value="ECO:0007669"/>
    <property type="project" value="InterPro"/>
</dbReference>
<evidence type="ECO:0000256" key="8">
    <source>
        <dbReference type="SAM" id="MobiDB-lite"/>
    </source>
</evidence>
<dbReference type="OrthoDB" id="273123at2759"/>
<feature type="region of interest" description="Disordered" evidence="8">
    <location>
        <begin position="32"/>
        <end position="85"/>
    </location>
</feature>
<dbReference type="GO" id="GO:0008270">
    <property type="term" value="F:zinc ion binding"/>
    <property type="evidence" value="ECO:0007669"/>
    <property type="project" value="UniProtKB-KW"/>
</dbReference>
<dbReference type="Gene3D" id="2.40.50.140">
    <property type="entry name" value="Nucleic acid-binding proteins"/>
    <property type="match status" value="1"/>
</dbReference>
<feature type="compositionally biased region" description="Polar residues" evidence="8">
    <location>
        <begin position="330"/>
        <end position="358"/>
    </location>
</feature>
<reference evidence="11 12" key="1">
    <citation type="journal article" date="2013" name="PLoS ONE">
        <title>Genomic and secretomic analyses reveal unique features of the lignocellulolytic enzyme system of Penicillium decumbens.</title>
        <authorList>
            <person name="Liu G."/>
            <person name="Zhang L."/>
            <person name="Wei X."/>
            <person name="Zou G."/>
            <person name="Qin Y."/>
            <person name="Ma L."/>
            <person name="Li J."/>
            <person name="Zheng H."/>
            <person name="Wang S."/>
            <person name="Wang C."/>
            <person name="Xun L."/>
            <person name="Zhao G.-P."/>
            <person name="Zhou Z."/>
            <person name="Qu Y."/>
        </authorList>
    </citation>
    <scope>NUCLEOTIDE SEQUENCE [LARGE SCALE GENOMIC DNA]</scope>
    <source>
        <strain evidence="12">114-2 / CGMCC 5302</strain>
    </source>
</reference>
<keyword evidence="5" id="KW-0863">Zinc-finger</keyword>
<accession>S7ZHQ5</accession>
<evidence type="ECO:0000256" key="3">
    <source>
        <dbReference type="ARBA" id="ARBA00022705"/>
    </source>
</evidence>
<keyword evidence="3" id="KW-0235">DNA replication</keyword>
<dbReference type="PANTHER" id="PTHR13454">
    <property type="entry name" value="PROTEIN MCM10 HOMOLOG"/>
    <property type="match status" value="1"/>
</dbReference>
<dbReference type="eggNOG" id="KOG3056">
    <property type="taxonomic scope" value="Eukaryota"/>
</dbReference>
<feature type="compositionally biased region" description="Basic and acidic residues" evidence="8">
    <location>
        <begin position="360"/>
        <end position="375"/>
    </location>
</feature>
<dbReference type="STRING" id="933388.S7ZHQ5"/>
<keyword evidence="12" id="KW-1185">Reference proteome</keyword>
<dbReference type="InterPro" id="IPR012340">
    <property type="entry name" value="NA-bd_OB-fold"/>
</dbReference>
<proteinExistence type="inferred from homology"/>
<evidence type="ECO:0000313" key="12">
    <source>
        <dbReference type="Proteomes" id="UP000019376"/>
    </source>
</evidence>
<name>S7ZHQ5_PENO1</name>
<sequence>MPRVSSFLCTATSPRRAACGEGGSTRTISHAAMTDPAWPPKSPRDALLSSPGGRRKYEDLNQRRKLLSSPLKRSNTTPGLRTKAQHILDEDMAAEDSEEDDEETLQLKLAEIQARLKLKQLQKTRTRSATTSSSTEDGESRSSRPSSATVQSENPAHFLPPKSPRALLRNAPSDEVQVPLSPTRRQEPSRAPWSPQRCKMGIDKGWTAADVSLKRAPRPTSQLGTRSAGAMRSSDVLSARPQTSPSSGGLSRIKSFSERMAEGRAAEKLRAEKAEKAERIKASRSTGFQLNQAEIEAFKSAAAKETPSIPGSSRHEPQAPNFTREDILKSVTSSRTGVLKRSQTTPSMRSDNSHSFTARVSDDAARPESKPDSSKFESYSGLHLSNRILPHSFLSRSLADKHTLKIPDLLKTVKAPAFELPETIDGDFVVFGIVASKSDTKQTKDSGKATSKSVDPFDDGTNNTNSYMVMTLTDLQWTVDLFLFDTAFPRYYKISEGTLVAILNPTIMPPPKHKLDTNRFSLCLSSSDDKVLEIGKAQDIGFCKSVRKDGKICQSWVDSRKTEFCDFHVDLQVRRTQGARSGVNSGTGMFGGGGKSGARTGVWQENKGRGRGSRSGGSDSSYKSDGKLKAEGAQYHMGTQSVYYVAPGPRNGGANRSSYNPAAVHSTASLLDASDDPFIAAGMMGRGMENKEERMRRRLAAQQRELEITRKLVSGRSGGVGAEYLRTRTANEPQSERDKKQNEPGPPSTPSKDRSSQALNFVTYGKANNVRLSPMKRAHDGDKPHGSGVKKTRFLTSKGIREAGRESLGGDATPARRVLSDDDDEDDLELV</sequence>
<dbReference type="Pfam" id="PF22379">
    <property type="entry name" value="OB_MCM10"/>
    <property type="match status" value="1"/>
</dbReference>
<comment type="subcellular location">
    <subcellularLocation>
        <location evidence="1">Nucleus</location>
    </subcellularLocation>
</comment>
<dbReference type="PhylomeDB" id="S7ZHQ5"/>
<dbReference type="HOGENOM" id="CLU_011047_0_0_1"/>
<evidence type="ECO:0000259" key="10">
    <source>
        <dbReference type="Pfam" id="PF22379"/>
    </source>
</evidence>
<evidence type="ECO:0000256" key="5">
    <source>
        <dbReference type="ARBA" id="ARBA00022771"/>
    </source>
</evidence>
<evidence type="ECO:0000256" key="7">
    <source>
        <dbReference type="ARBA" id="ARBA00023242"/>
    </source>
</evidence>
<keyword evidence="7" id="KW-0539">Nucleus</keyword>
<evidence type="ECO:0000259" key="9">
    <source>
        <dbReference type="Pfam" id="PF09329"/>
    </source>
</evidence>
<feature type="region of interest" description="Disordered" evidence="8">
    <location>
        <begin position="578"/>
        <end position="626"/>
    </location>
</feature>
<dbReference type="InterPro" id="IPR015408">
    <property type="entry name" value="Znf_Mcm10/DnaG"/>
</dbReference>
<dbReference type="GO" id="GO:0003697">
    <property type="term" value="F:single-stranded DNA binding"/>
    <property type="evidence" value="ECO:0007669"/>
    <property type="project" value="InterPro"/>
</dbReference>
<dbReference type="GO" id="GO:0043596">
    <property type="term" value="C:nuclear replication fork"/>
    <property type="evidence" value="ECO:0007669"/>
    <property type="project" value="TreeGrafter"/>
</dbReference>
<feature type="region of interest" description="Disordered" evidence="8">
    <location>
        <begin position="302"/>
        <end position="378"/>
    </location>
</feature>
<dbReference type="InterPro" id="IPR055065">
    <property type="entry name" value="OB_MCM10"/>
</dbReference>
<feature type="compositionally biased region" description="Polar residues" evidence="8">
    <location>
        <begin position="240"/>
        <end position="249"/>
    </location>
</feature>
<dbReference type="InterPro" id="IPR040184">
    <property type="entry name" value="Mcm10"/>
</dbReference>
<dbReference type="EMBL" id="KB644412">
    <property type="protein sequence ID" value="EPS29794.1"/>
    <property type="molecule type" value="Genomic_DNA"/>
</dbReference>
<feature type="compositionally biased region" description="Basic and acidic residues" evidence="8">
    <location>
        <begin position="313"/>
        <end position="328"/>
    </location>
</feature>
<comment type="similarity">
    <text evidence="2">Belongs to the MCM10 family.</text>
</comment>
<protein>
    <submittedName>
        <fullName evidence="11">Uncharacterized protein</fullName>
    </submittedName>
</protein>
<dbReference type="FunFam" id="2.40.50.140:FF:000174">
    <property type="entry name" value="DNA replication licensing factor mcm10"/>
    <property type="match status" value="1"/>
</dbReference>
<keyword evidence="6" id="KW-0862">Zinc</keyword>